<dbReference type="PANTHER" id="PTHR37461:SF1">
    <property type="entry name" value="ANTI-SIGMA-K FACTOR RSKA"/>
    <property type="match status" value="1"/>
</dbReference>
<feature type="coiled-coil region" evidence="1">
    <location>
        <begin position="118"/>
        <end position="152"/>
    </location>
</feature>
<sequence>MDITTYIESGILELYVFGNLTEDEMKEVSEMAQKHQEIKNEILSIEKAVISLSFSMSPYLSAANFNQIRRQLIEKHGGVIEMRKRPNAMSYIGWAAAILLLAGTCYFYNLNESANNQIVTVEAEKTKMKGDMDALQAKSRNTENMLAVVRDENNVIVPLGGQAVAPDAKARIYWNKSTQAVYVDASGLPEPPEGKVYQVWSLQLSPQLVPTSIGLLADFKANDAKMFAVESTASPQGFGITLEPAGGSATPTMEQLYTLGAMKV</sequence>
<dbReference type="InterPro" id="IPR051474">
    <property type="entry name" value="Anti-sigma-K/W_factor"/>
</dbReference>
<dbReference type="AlphaFoldDB" id="A0A2S0RFU0"/>
<evidence type="ECO:0000259" key="3">
    <source>
        <dbReference type="Pfam" id="PF10099"/>
    </source>
</evidence>
<keyword evidence="2" id="KW-1133">Transmembrane helix</keyword>
<reference evidence="4 5" key="1">
    <citation type="submission" date="2018-04" db="EMBL/GenBank/DDBJ databases">
        <title>Genome sequencing of Flavobacterium sp. HYN0048.</title>
        <authorList>
            <person name="Yi H."/>
            <person name="Baek C."/>
        </authorList>
    </citation>
    <scope>NUCLEOTIDE SEQUENCE [LARGE SCALE GENOMIC DNA]</scope>
    <source>
        <strain evidence="4 5">HYN0048</strain>
    </source>
</reference>
<protein>
    <submittedName>
        <fullName evidence="4">Anti-sigma factor</fullName>
    </submittedName>
</protein>
<dbReference type="GO" id="GO:0016989">
    <property type="term" value="F:sigma factor antagonist activity"/>
    <property type="evidence" value="ECO:0007669"/>
    <property type="project" value="TreeGrafter"/>
</dbReference>
<dbReference type="KEGG" id="fmg:HYN48_10720"/>
<evidence type="ECO:0000313" key="4">
    <source>
        <dbReference type="EMBL" id="AWA30526.1"/>
    </source>
</evidence>
<dbReference type="GO" id="GO:0005886">
    <property type="term" value="C:plasma membrane"/>
    <property type="evidence" value="ECO:0007669"/>
    <property type="project" value="InterPro"/>
</dbReference>
<dbReference type="OrthoDB" id="1420916at2"/>
<dbReference type="Proteomes" id="UP000244193">
    <property type="component" value="Chromosome"/>
</dbReference>
<feature type="transmembrane region" description="Helical" evidence="2">
    <location>
        <begin position="91"/>
        <end position="109"/>
    </location>
</feature>
<evidence type="ECO:0000256" key="1">
    <source>
        <dbReference type="SAM" id="Coils"/>
    </source>
</evidence>
<dbReference type="PANTHER" id="PTHR37461">
    <property type="entry name" value="ANTI-SIGMA-K FACTOR RSKA"/>
    <property type="match status" value="1"/>
</dbReference>
<evidence type="ECO:0000256" key="2">
    <source>
        <dbReference type="SAM" id="Phobius"/>
    </source>
</evidence>
<dbReference type="RefSeq" id="WP_108371565.1">
    <property type="nucleotide sequence ID" value="NZ_CP028811.1"/>
</dbReference>
<dbReference type="GO" id="GO:0006417">
    <property type="term" value="P:regulation of translation"/>
    <property type="evidence" value="ECO:0007669"/>
    <property type="project" value="TreeGrafter"/>
</dbReference>
<proteinExistence type="predicted"/>
<name>A0A2S0RFU0_9FLAO</name>
<keyword evidence="5" id="KW-1185">Reference proteome</keyword>
<feature type="domain" description="Anti-sigma K factor RskA C-terminal" evidence="3">
    <location>
        <begin position="95"/>
        <end position="252"/>
    </location>
</feature>
<gene>
    <name evidence="4" type="ORF">HYN48_10720</name>
</gene>
<keyword evidence="2" id="KW-0472">Membrane</keyword>
<dbReference type="EMBL" id="CP028811">
    <property type="protein sequence ID" value="AWA30526.1"/>
    <property type="molecule type" value="Genomic_DNA"/>
</dbReference>
<keyword evidence="1" id="KW-0175">Coiled coil</keyword>
<organism evidence="4 5">
    <name type="scientific">Flavobacterium magnum</name>
    <dbReference type="NCBI Taxonomy" id="2162713"/>
    <lineage>
        <taxon>Bacteria</taxon>
        <taxon>Pseudomonadati</taxon>
        <taxon>Bacteroidota</taxon>
        <taxon>Flavobacteriia</taxon>
        <taxon>Flavobacteriales</taxon>
        <taxon>Flavobacteriaceae</taxon>
        <taxon>Flavobacterium</taxon>
    </lineage>
</organism>
<dbReference type="InterPro" id="IPR018764">
    <property type="entry name" value="RskA_C"/>
</dbReference>
<accession>A0A2S0RFU0</accession>
<dbReference type="Pfam" id="PF10099">
    <property type="entry name" value="RskA_C"/>
    <property type="match status" value="1"/>
</dbReference>
<keyword evidence="2" id="KW-0812">Transmembrane</keyword>
<evidence type="ECO:0000313" key="5">
    <source>
        <dbReference type="Proteomes" id="UP000244193"/>
    </source>
</evidence>